<dbReference type="FunFam" id="3.30.200.20:FF:000086">
    <property type="entry name" value="Phosphoribosylaminoimidazole-succinocarboxamide synthase"/>
    <property type="match status" value="1"/>
</dbReference>
<evidence type="ECO:0000256" key="4">
    <source>
        <dbReference type="ARBA" id="ARBA00016460"/>
    </source>
</evidence>
<sequence>MEKRELLYQGKAKDVYATCNPDYLVIEFKDDATAFDGLKRGQITNKGAINNRISTIFFRLLEDNGIHTHFIKQFSDREMLVKKLNILKVEVVVRNIAAGSLSRRLGIEEGRELNKPILEFYYKDDALKDPMINEYYIYALGLATPEQVSEITYLAFRINDILKAYLLSKKMLLVDFKLEFGLYQGILMLGDEISPDTCRFWDISSLDKLDKDRFRRDLGGVTEAYAEVLKRLEGAPDAL</sequence>
<comment type="similarity">
    <text evidence="2 11">Belongs to the SAICAR synthetase family.</text>
</comment>
<evidence type="ECO:0000256" key="8">
    <source>
        <dbReference type="ARBA" id="ARBA00022840"/>
    </source>
</evidence>
<evidence type="ECO:0000313" key="14">
    <source>
        <dbReference type="Proteomes" id="UP000811545"/>
    </source>
</evidence>
<proteinExistence type="inferred from homology"/>
<evidence type="ECO:0000256" key="5">
    <source>
        <dbReference type="ARBA" id="ARBA00022598"/>
    </source>
</evidence>
<evidence type="ECO:0000256" key="10">
    <source>
        <dbReference type="ARBA" id="ARBA00048475"/>
    </source>
</evidence>
<evidence type="ECO:0000256" key="6">
    <source>
        <dbReference type="ARBA" id="ARBA00022741"/>
    </source>
</evidence>
<dbReference type="Proteomes" id="UP000811545">
    <property type="component" value="Unassembled WGS sequence"/>
</dbReference>
<dbReference type="Gene3D" id="3.30.200.20">
    <property type="entry name" value="Phosphorylase Kinase, domain 1"/>
    <property type="match status" value="1"/>
</dbReference>
<dbReference type="HAMAP" id="MF_00137">
    <property type="entry name" value="SAICAR_synth"/>
    <property type="match status" value="1"/>
</dbReference>
<name>A0A9E2BL59_PSYF1</name>
<dbReference type="SUPFAM" id="SSF56104">
    <property type="entry name" value="SAICAR synthase-like"/>
    <property type="match status" value="1"/>
</dbReference>
<dbReference type="InterPro" id="IPR050089">
    <property type="entry name" value="SAICAR_synthetase"/>
</dbReference>
<dbReference type="EC" id="6.3.2.6" evidence="3 11"/>
<evidence type="ECO:0000256" key="3">
    <source>
        <dbReference type="ARBA" id="ARBA00012217"/>
    </source>
</evidence>
<reference evidence="13 14" key="1">
    <citation type="journal article" date="2021" name="bioRxiv">
        <title>Unique metabolic strategies in Hadean analogues reveal hints for primordial physiology.</title>
        <authorList>
            <person name="Nobu M.K."/>
            <person name="Nakai R."/>
            <person name="Tamazawa S."/>
            <person name="Mori H."/>
            <person name="Toyoda A."/>
            <person name="Ijiri A."/>
            <person name="Suzuki S."/>
            <person name="Kurokawa K."/>
            <person name="Kamagata Y."/>
            <person name="Tamaki H."/>
        </authorList>
    </citation>
    <scope>NUCLEOTIDE SEQUENCE [LARGE SCALE GENOMIC DNA]</scope>
    <source>
        <strain evidence="13">BS525</strain>
    </source>
</reference>
<dbReference type="GO" id="GO:0009236">
    <property type="term" value="P:cobalamin biosynthetic process"/>
    <property type="evidence" value="ECO:0007669"/>
    <property type="project" value="InterPro"/>
</dbReference>
<dbReference type="EMBL" id="QLTW01000044">
    <property type="protein sequence ID" value="MBT9145059.1"/>
    <property type="molecule type" value="Genomic_DNA"/>
</dbReference>
<dbReference type="InterPro" id="IPR028923">
    <property type="entry name" value="SAICAR_synt/ADE2_N"/>
</dbReference>
<protein>
    <recommendedName>
        <fullName evidence="4 11">Phosphoribosylaminoimidazole-succinocarboxamide synthase</fullName>
        <ecNumber evidence="3 11">6.3.2.6</ecNumber>
    </recommendedName>
    <alternativeName>
        <fullName evidence="9 11">SAICAR synthetase</fullName>
    </alternativeName>
</protein>
<dbReference type="InterPro" id="IPR033934">
    <property type="entry name" value="SAICAR_synt_PurC"/>
</dbReference>
<keyword evidence="6 11" id="KW-0547">Nucleotide-binding</keyword>
<evidence type="ECO:0000259" key="12">
    <source>
        <dbReference type="Pfam" id="PF01259"/>
    </source>
</evidence>
<dbReference type="InterPro" id="IPR018236">
    <property type="entry name" value="SAICAR_synthetase_CS"/>
</dbReference>
<dbReference type="AlphaFoldDB" id="A0A9E2BL59"/>
<evidence type="ECO:0000256" key="2">
    <source>
        <dbReference type="ARBA" id="ARBA00010190"/>
    </source>
</evidence>
<dbReference type="FunFam" id="3.30.470.20:FF:000006">
    <property type="entry name" value="Phosphoribosylaminoimidazole-succinocarboxamide synthase"/>
    <property type="match status" value="1"/>
</dbReference>
<accession>A0A9E2BL59</accession>
<organism evidence="13 14">
    <name type="scientific">Psychracetigena formicireducens</name>
    <dbReference type="NCBI Taxonomy" id="2986056"/>
    <lineage>
        <taxon>Bacteria</taxon>
        <taxon>Bacillati</taxon>
        <taxon>Candidatus Lithacetigenota</taxon>
        <taxon>Candidatus Psychracetigena</taxon>
    </lineage>
</organism>
<evidence type="ECO:0000256" key="11">
    <source>
        <dbReference type="HAMAP-Rule" id="MF_00137"/>
    </source>
</evidence>
<dbReference type="PROSITE" id="PS01058">
    <property type="entry name" value="SAICAR_SYNTHETASE_2"/>
    <property type="match status" value="1"/>
</dbReference>
<dbReference type="NCBIfam" id="TIGR00081">
    <property type="entry name" value="purC"/>
    <property type="match status" value="1"/>
</dbReference>
<dbReference type="Gene3D" id="3.30.470.20">
    <property type="entry name" value="ATP-grasp fold, B domain"/>
    <property type="match status" value="1"/>
</dbReference>
<dbReference type="PANTHER" id="PTHR43599">
    <property type="entry name" value="MULTIFUNCTIONAL PROTEIN ADE2"/>
    <property type="match status" value="1"/>
</dbReference>
<comment type="catalytic activity">
    <reaction evidence="10 11">
        <text>5-amino-1-(5-phospho-D-ribosyl)imidazole-4-carboxylate + L-aspartate + ATP = (2S)-2-[5-amino-1-(5-phospho-beta-D-ribosyl)imidazole-4-carboxamido]succinate + ADP + phosphate + 2 H(+)</text>
        <dbReference type="Rhea" id="RHEA:22628"/>
        <dbReference type="ChEBI" id="CHEBI:15378"/>
        <dbReference type="ChEBI" id="CHEBI:29991"/>
        <dbReference type="ChEBI" id="CHEBI:30616"/>
        <dbReference type="ChEBI" id="CHEBI:43474"/>
        <dbReference type="ChEBI" id="CHEBI:58443"/>
        <dbReference type="ChEBI" id="CHEBI:77657"/>
        <dbReference type="ChEBI" id="CHEBI:456216"/>
        <dbReference type="EC" id="6.3.2.6"/>
    </reaction>
</comment>
<dbReference type="PROSITE" id="PS01057">
    <property type="entry name" value="SAICAR_SYNTHETASE_1"/>
    <property type="match status" value="1"/>
</dbReference>
<keyword evidence="7 11" id="KW-0658">Purine biosynthesis</keyword>
<gene>
    <name evidence="11 13" type="primary">purC</name>
    <name evidence="13" type="ORF">DDT42_00924</name>
</gene>
<dbReference type="GO" id="GO:0004639">
    <property type="term" value="F:phosphoribosylaminoimidazolesuccinocarboxamide synthase activity"/>
    <property type="evidence" value="ECO:0007669"/>
    <property type="project" value="UniProtKB-UniRule"/>
</dbReference>
<evidence type="ECO:0000256" key="9">
    <source>
        <dbReference type="ARBA" id="ARBA00030409"/>
    </source>
</evidence>
<keyword evidence="8 11" id="KW-0067">ATP-binding</keyword>
<evidence type="ECO:0000256" key="7">
    <source>
        <dbReference type="ARBA" id="ARBA00022755"/>
    </source>
</evidence>
<feature type="domain" description="SAICAR synthetase/ADE2 N-terminal" evidence="12">
    <location>
        <begin position="6"/>
        <end position="231"/>
    </location>
</feature>
<keyword evidence="5 11" id="KW-0436">Ligase</keyword>
<dbReference type="PANTHER" id="PTHR43599:SF3">
    <property type="entry name" value="SI:DKEY-6E2.2"/>
    <property type="match status" value="1"/>
</dbReference>
<dbReference type="CDD" id="cd01415">
    <property type="entry name" value="SAICAR_synt_PurC"/>
    <property type="match status" value="1"/>
</dbReference>
<dbReference type="GO" id="GO:0006189">
    <property type="term" value="P:'de novo' IMP biosynthetic process"/>
    <property type="evidence" value="ECO:0007669"/>
    <property type="project" value="UniProtKB-UniRule"/>
</dbReference>
<comment type="pathway">
    <text evidence="1 11">Purine metabolism; IMP biosynthesis via de novo pathway; 5-amino-1-(5-phospho-D-ribosyl)imidazole-4-carboxamide from 5-amino-1-(5-phospho-D-ribosyl)imidazole-4-carboxylate: step 1/2.</text>
</comment>
<comment type="caution">
    <text evidence="13">The sequence shown here is derived from an EMBL/GenBank/DDBJ whole genome shotgun (WGS) entry which is preliminary data.</text>
</comment>
<dbReference type="Pfam" id="PF01259">
    <property type="entry name" value="SAICAR_synt"/>
    <property type="match status" value="1"/>
</dbReference>
<dbReference type="InterPro" id="IPR001636">
    <property type="entry name" value="SAICAR_synth"/>
</dbReference>
<dbReference type="GO" id="GO:0005524">
    <property type="term" value="F:ATP binding"/>
    <property type="evidence" value="ECO:0007669"/>
    <property type="project" value="UniProtKB-KW"/>
</dbReference>
<evidence type="ECO:0000313" key="13">
    <source>
        <dbReference type="EMBL" id="MBT9145059.1"/>
    </source>
</evidence>
<evidence type="ECO:0000256" key="1">
    <source>
        <dbReference type="ARBA" id="ARBA00004672"/>
    </source>
</evidence>